<comment type="subcellular location">
    <subcellularLocation>
        <location evidence="1 6">Nucleus</location>
    </subcellularLocation>
</comment>
<organism evidence="7 8">
    <name type="scientific">Smittium mucronatum</name>
    <dbReference type="NCBI Taxonomy" id="133383"/>
    <lineage>
        <taxon>Eukaryota</taxon>
        <taxon>Fungi</taxon>
        <taxon>Fungi incertae sedis</taxon>
        <taxon>Zoopagomycota</taxon>
        <taxon>Kickxellomycotina</taxon>
        <taxon>Harpellomycetes</taxon>
        <taxon>Harpellales</taxon>
        <taxon>Legeriomycetaceae</taxon>
        <taxon>Smittium</taxon>
    </lineage>
</organism>
<dbReference type="AlphaFoldDB" id="A0A1R0GMD8"/>
<evidence type="ECO:0000313" key="8">
    <source>
        <dbReference type="Proteomes" id="UP000187455"/>
    </source>
</evidence>
<reference evidence="7 8" key="1">
    <citation type="journal article" date="2016" name="Mol. Biol. Evol.">
        <title>Genome-Wide Survey of Gut Fungi (Harpellales) Reveals the First Horizontally Transferred Ubiquitin Gene from a Mosquito Host.</title>
        <authorList>
            <person name="Wang Y."/>
            <person name="White M.M."/>
            <person name="Kvist S."/>
            <person name="Moncalvo J.M."/>
        </authorList>
    </citation>
    <scope>NUCLEOTIDE SEQUENCE [LARGE SCALE GENOMIC DNA]</scope>
    <source>
        <strain evidence="7 8">ALG-7-W6</strain>
    </source>
</reference>
<protein>
    <recommendedName>
        <fullName evidence="6">Mediator of RNA polymerase II transcription subunit 10</fullName>
    </recommendedName>
    <alternativeName>
        <fullName evidence="6">Mediator complex subunit 10</fullName>
    </alternativeName>
</protein>
<accession>A0A1R0GMD8</accession>
<evidence type="ECO:0000256" key="1">
    <source>
        <dbReference type="ARBA" id="ARBA00004123"/>
    </source>
</evidence>
<keyword evidence="5 6" id="KW-0539">Nucleus</keyword>
<evidence type="ECO:0000256" key="4">
    <source>
        <dbReference type="ARBA" id="ARBA00023163"/>
    </source>
</evidence>
<keyword evidence="3 6" id="KW-0805">Transcription regulation</keyword>
<evidence type="ECO:0000256" key="3">
    <source>
        <dbReference type="ARBA" id="ARBA00023015"/>
    </source>
</evidence>
<evidence type="ECO:0000313" key="7">
    <source>
        <dbReference type="EMBL" id="OLY78046.1"/>
    </source>
</evidence>
<dbReference type="EMBL" id="LSSL01007339">
    <property type="protein sequence ID" value="OLY78046.1"/>
    <property type="molecule type" value="Genomic_DNA"/>
</dbReference>
<dbReference type="STRING" id="133383.A0A1R0GMD8"/>
<evidence type="ECO:0000256" key="5">
    <source>
        <dbReference type="ARBA" id="ARBA00023242"/>
    </source>
</evidence>
<comment type="function">
    <text evidence="6">Component of the Mediator complex, a coactivator involved in the regulated transcription of nearly all RNA polymerase II-dependent genes. Mediator functions as a bridge to convey information from gene-specific regulatory proteins to the basal RNA polymerase II transcription machinery. Mediator is recruited to promoters by direct interactions with regulatory proteins and serves as a scaffold for the assembly of a functional preinitiation complex with RNA polymerase II and the general transcription factors.</text>
</comment>
<evidence type="ECO:0000256" key="6">
    <source>
        <dbReference type="RuleBase" id="RU364146"/>
    </source>
</evidence>
<dbReference type="InterPro" id="IPR019145">
    <property type="entry name" value="Mediator_Med10"/>
</dbReference>
<keyword evidence="6" id="KW-0010">Activator</keyword>
<dbReference type="Proteomes" id="UP000187455">
    <property type="component" value="Unassembled WGS sequence"/>
</dbReference>
<dbReference type="GO" id="GO:0003712">
    <property type="term" value="F:transcription coregulator activity"/>
    <property type="evidence" value="ECO:0007669"/>
    <property type="project" value="InterPro"/>
</dbReference>
<keyword evidence="8" id="KW-1185">Reference proteome</keyword>
<dbReference type="GO" id="GO:0006357">
    <property type="term" value="P:regulation of transcription by RNA polymerase II"/>
    <property type="evidence" value="ECO:0007669"/>
    <property type="project" value="InterPro"/>
</dbReference>
<gene>
    <name evidence="6" type="primary">MED10</name>
    <name evidence="7" type="ORF">AYI68_g7913</name>
</gene>
<keyword evidence="4 6" id="KW-0804">Transcription</keyword>
<comment type="caution">
    <text evidence="7">The sequence shown here is derived from an EMBL/GenBank/DDBJ whole genome shotgun (WGS) entry which is preliminary data.</text>
</comment>
<comment type="subunit">
    <text evidence="6">Component of the Mediator complex.</text>
</comment>
<sequence length="122" mass="13657">MSALSSRDKVENLLLDISESLLEIGVTVYDYQPESEILLHERVDKLFKKFSSLNSLSKDLSLPIPIDVLNCVEENISPDLYNKDFFERLAAENQFSNGKCRAVSALSSAIRKQLDLPSSPPP</sequence>
<proteinExistence type="inferred from homology"/>
<name>A0A1R0GMD8_9FUNG</name>
<dbReference type="GO" id="GO:0016592">
    <property type="term" value="C:mediator complex"/>
    <property type="evidence" value="ECO:0007669"/>
    <property type="project" value="InterPro"/>
</dbReference>
<evidence type="ECO:0000256" key="2">
    <source>
        <dbReference type="ARBA" id="ARBA00005389"/>
    </source>
</evidence>
<dbReference type="Pfam" id="PF09748">
    <property type="entry name" value="Med10"/>
    <property type="match status" value="1"/>
</dbReference>
<comment type="similarity">
    <text evidence="2 6">Belongs to the Mediator complex subunit 10 family.</text>
</comment>
<dbReference type="OrthoDB" id="337270at2759"/>